<gene>
    <name evidence="2" type="ORF">CG419_05620</name>
</gene>
<dbReference type="GO" id="GO:0140359">
    <property type="term" value="F:ABC-type transporter activity"/>
    <property type="evidence" value="ECO:0007669"/>
    <property type="project" value="InterPro"/>
</dbReference>
<dbReference type="PANTHER" id="PTHR37305:SF1">
    <property type="entry name" value="MEMBRANE PROTEIN"/>
    <property type="match status" value="1"/>
</dbReference>
<dbReference type="Proteomes" id="UP000199749">
    <property type="component" value="Chromosome"/>
</dbReference>
<feature type="transmembrane region" description="Helical" evidence="1">
    <location>
        <begin position="21"/>
        <end position="40"/>
    </location>
</feature>
<feature type="transmembrane region" description="Helical" evidence="1">
    <location>
        <begin position="131"/>
        <end position="156"/>
    </location>
</feature>
<feature type="transmembrane region" description="Helical" evidence="1">
    <location>
        <begin position="90"/>
        <end position="111"/>
    </location>
</feature>
<feature type="transmembrane region" description="Helical" evidence="1">
    <location>
        <begin position="163"/>
        <end position="184"/>
    </location>
</feature>
<evidence type="ECO:0000256" key="1">
    <source>
        <dbReference type="SAM" id="Phobius"/>
    </source>
</evidence>
<sequence>MNMQTSLSQEWYKFRHQPGPLLGLLVLLGLMLIMALSAPVTQSAVVMGFGTPQWLLMIIVIIGANFFIMEDQHTTIRTLLYRHTYRWPIYLAKLLILSLYTGVLVLLSLLFTGLLKIVFAPQLSWQDGQLFSHLLVGMAGTFLVAILLLTIILWLACLLPINTVVICLGLILVFTGQGIANLTIDANPMLTAILKWQPLNMLNLMAQLPDPSYQKDTHLSNVQLLVGAIGYSGFFLAIGYWRFKHKRV</sequence>
<reference evidence="2 3" key="1">
    <citation type="submission" date="2017-07" db="EMBL/GenBank/DDBJ databases">
        <title>Lactobacillus curvatus MRS6 whole genome.</title>
        <authorList>
            <person name="Jans C."/>
            <person name="Lagler S."/>
            <person name="Lacroix C."/>
            <person name="Meile L."/>
            <person name="Stevens M.J.A."/>
        </authorList>
    </citation>
    <scope>NUCLEOTIDE SEQUENCE [LARGE SCALE GENOMIC DNA]</scope>
    <source>
        <strain evidence="2 3">MRS6</strain>
    </source>
</reference>
<evidence type="ECO:0000313" key="3">
    <source>
        <dbReference type="Proteomes" id="UP000199749"/>
    </source>
</evidence>
<name>A0AAC9URD9_LATCU</name>
<keyword evidence="1" id="KW-0812">Transmembrane</keyword>
<proteinExistence type="predicted"/>
<dbReference type="Pfam" id="PF12730">
    <property type="entry name" value="ABC2_membrane_4"/>
    <property type="match status" value="1"/>
</dbReference>
<organism evidence="2 3">
    <name type="scientific">Latilactobacillus curvatus</name>
    <name type="common">Lactobacillus curvatus</name>
    <dbReference type="NCBI Taxonomy" id="28038"/>
    <lineage>
        <taxon>Bacteria</taxon>
        <taxon>Bacillati</taxon>
        <taxon>Bacillota</taxon>
        <taxon>Bacilli</taxon>
        <taxon>Lactobacillales</taxon>
        <taxon>Lactobacillaceae</taxon>
        <taxon>Latilactobacillus</taxon>
    </lineage>
</organism>
<accession>A0AAC9URD9</accession>
<evidence type="ECO:0008006" key="4">
    <source>
        <dbReference type="Google" id="ProtNLM"/>
    </source>
</evidence>
<feature type="transmembrane region" description="Helical" evidence="1">
    <location>
        <begin position="222"/>
        <end position="243"/>
    </location>
</feature>
<dbReference type="AlphaFoldDB" id="A0AAC9URD9"/>
<keyword evidence="1" id="KW-0472">Membrane</keyword>
<feature type="transmembrane region" description="Helical" evidence="1">
    <location>
        <begin position="52"/>
        <end position="69"/>
    </location>
</feature>
<protein>
    <recommendedName>
        <fullName evidence="4">ABC transporter permease</fullName>
    </recommendedName>
</protein>
<evidence type="ECO:0000313" key="2">
    <source>
        <dbReference type="EMBL" id="ASN60142.1"/>
    </source>
</evidence>
<keyword evidence="1" id="KW-1133">Transmembrane helix</keyword>
<dbReference type="GO" id="GO:0005886">
    <property type="term" value="C:plasma membrane"/>
    <property type="evidence" value="ECO:0007669"/>
    <property type="project" value="UniProtKB-SubCell"/>
</dbReference>
<dbReference type="EMBL" id="CP022474">
    <property type="protein sequence ID" value="ASN60142.1"/>
    <property type="molecule type" value="Genomic_DNA"/>
</dbReference>
<dbReference type="PANTHER" id="PTHR37305">
    <property type="entry name" value="INTEGRAL MEMBRANE PROTEIN-RELATED"/>
    <property type="match status" value="1"/>
</dbReference>